<dbReference type="Gene3D" id="2.60.120.260">
    <property type="entry name" value="Galactose-binding domain-like"/>
    <property type="match status" value="1"/>
</dbReference>
<sequence>MPLLGSKHTKSSEYFKTLDDLDAWASSPRPKYTTPLAYHARTQQATKATGKLLVCHDYKGGYTESPFALAYTFNYWSFCDTFVYFSHHRVTIPPPGWITAAHRQGVKMLGTLIFEGGAEADCLRLLVGKLPKSKTGPAQSNTSNSLPLSPHYARVLADLAHERGFDGYLLNFECPLQGKIEQTRALCAWITLLQEELRVKVGPHSEVSWYDSVIVDGRLAWQDRLNSINLPFFLSSHNIFSNYTWHSSYPAKTASYFLSLGAETTASSRKTLQDIFMGIDCWGRGSHGGGGFGAFRALTHIAPESLGLSVAFFGQAWTWESEQDKPGWTWEKWWEYERLLWVGRRTIDEAVTIPEMPREKECSCVNDAYKPISSFFGRRAPPDPKVLPMNVAFCPGVGRGWFVKGKKVFDGPWTDVGKQTSMGDLLWPVPSVAWEGDEETVHEFYGMPRIVPSVCMDEAWNGGSSARLEIIDDTTERALYRCIWIPTQSIALSAGTTYRATAIFKLEATAEIDVNLSVKGANTIEVVPTADNDTIMEAGWSKLSVEVTAETECTAAIGLVIAMVCEDPEQTNSSLLLGQLNVSPSHGTHEPSVLWADYDKGVLTWETAISLPPATALTITSLEDPRPAWNIPSMSRWRPEFLYFNIYAVPYQSAVYVGGPEDEGVIWLGTSGLEAQDKAFVVEADNVPFSMSGNVRFFVQGVLDNGEVLPWPRCSYVDKQ</sequence>
<feature type="domain" description="Cytosolic endo-beta-N-acetylglucosaminidase TIM barrel" evidence="1">
    <location>
        <begin position="68"/>
        <end position="399"/>
    </location>
</feature>
<dbReference type="OrthoDB" id="284473at2759"/>
<dbReference type="Gene3D" id="3.20.20.80">
    <property type="entry name" value="Glycosidases"/>
    <property type="match status" value="1"/>
</dbReference>
<dbReference type="InterPro" id="IPR005201">
    <property type="entry name" value="TIM_ENGase"/>
</dbReference>
<name>A0A0D7BPP9_9AGAR</name>
<accession>A0A0D7BPP9</accession>
<dbReference type="PANTHER" id="PTHR13246">
    <property type="entry name" value="ENDO BETA N-ACETYLGLUCOSAMINIDASE"/>
    <property type="match status" value="1"/>
</dbReference>
<keyword evidence="3" id="KW-1185">Reference proteome</keyword>
<organism evidence="2 3">
    <name type="scientific">Cylindrobasidium torrendii FP15055 ss-10</name>
    <dbReference type="NCBI Taxonomy" id="1314674"/>
    <lineage>
        <taxon>Eukaryota</taxon>
        <taxon>Fungi</taxon>
        <taxon>Dikarya</taxon>
        <taxon>Basidiomycota</taxon>
        <taxon>Agaricomycotina</taxon>
        <taxon>Agaricomycetes</taxon>
        <taxon>Agaricomycetidae</taxon>
        <taxon>Agaricales</taxon>
        <taxon>Marasmiineae</taxon>
        <taxon>Physalacriaceae</taxon>
        <taxon>Cylindrobasidium</taxon>
    </lineage>
</organism>
<protein>
    <submittedName>
        <fullName evidence="2">Glycoside hydrolase family 85 protein</fullName>
    </submittedName>
</protein>
<dbReference type="Pfam" id="PF03644">
    <property type="entry name" value="Glyco_hydro_85"/>
    <property type="match status" value="1"/>
</dbReference>
<dbReference type="Proteomes" id="UP000054007">
    <property type="component" value="Unassembled WGS sequence"/>
</dbReference>
<dbReference type="AlphaFoldDB" id="A0A0D7BPP9"/>
<keyword evidence="2" id="KW-0378">Hydrolase</keyword>
<dbReference type="STRING" id="1314674.A0A0D7BPP9"/>
<dbReference type="InterPro" id="IPR032979">
    <property type="entry name" value="ENGase"/>
</dbReference>
<proteinExistence type="predicted"/>
<evidence type="ECO:0000259" key="1">
    <source>
        <dbReference type="Pfam" id="PF03644"/>
    </source>
</evidence>
<dbReference type="GO" id="GO:0005829">
    <property type="term" value="C:cytosol"/>
    <property type="evidence" value="ECO:0007669"/>
    <property type="project" value="UniProtKB-SubCell"/>
</dbReference>
<gene>
    <name evidence="2" type="ORF">CYLTODRAFT_390300</name>
</gene>
<evidence type="ECO:0000313" key="3">
    <source>
        <dbReference type="Proteomes" id="UP000054007"/>
    </source>
</evidence>
<reference evidence="2 3" key="1">
    <citation type="journal article" date="2015" name="Fungal Genet. Biol.">
        <title>Evolution of novel wood decay mechanisms in Agaricales revealed by the genome sequences of Fistulina hepatica and Cylindrobasidium torrendii.</title>
        <authorList>
            <person name="Floudas D."/>
            <person name="Held B.W."/>
            <person name="Riley R."/>
            <person name="Nagy L.G."/>
            <person name="Koehler G."/>
            <person name="Ransdell A.S."/>
            <person name="Younus H."/>
            <person name="Chow J."/>
            <person name="Chiniquy J."/>
            <person name="Lipzen A."/>
            <person name="Tritt A."/>
            <person name="Sun H."/>
            <person name="Haridas S."/>
            <person name="LaButti K."/>
            <person name="Ohm R.A."/>
            <person name="Kues U."/>
            <person name="Blanchette R.A."/>
            <person name="Grigoriev I.V."/>
            <person name="Minto R.E."/>
            <person name="Hibbett D.S."/>
        </authorList>
    </citation>
    <scope>NUCLEOTIDE SEQUENCE [LARGE SCALE GENOMIC DNA]</scope>
    <source>
        <strain evidence="2 3">FP15055 ss-10</strain>
    </source>
</reference>
<dbReference type="PANTHER" id="PTHR13246:SF1">
    <property type="entry name" value="CYTOSOLIC ENDO-BETA-N-ACETYLGLUCOSAMINIDASE"/>
    <property type="match status" value="1"/>
</dbReference>
<dbReference type="EMBL" id="KN880453">
    <property type="protein sequence ID" value="KIY71576.1"/>
    <property type="molecule type" value="Genomic_DNA"/>
</dbReference>
<evidence type="ECO:0000313" key="2">
    <source>
        <dbReference type="EMBL" id="KIY71576.1"/>
    </source>
</evidence>
<dbReference type="GO" id="GO:0033925">
    <property type="term" value="F:mannosyl-glycoprotein endo-beta-N-acetylglucosaminidase activity"/>
    <property type="evidence" value="ECO:0007669"/>
    <property type="project" value="UniProtKB-EC"/>
</dbReference>